<dbReference type="InterPro" id="IPR036291">
    <property type="entry name" value="NAD(P)-bd_dom_sf"/>
</dbReference>
<dbReference type="Pfam" id="PF13561">
    <property type="entry name" value="adh_short_C2"/>
    <property type="match status" value="1"/>
</dbReference>
<sequence length="252" mass="26078">MGQLDGTVALITGAARGMGAAHARAFAAEGARVIVADVRDTEGSIVAAELESAGRYVHLDVTDRDQWRNAVAVAEDCFGCVTALVNNAAILRTGNIVDYKAELFWSDLEVNLMGAFNGIQATAPSMKRAGGGSIVNVGSVAAMTGFPRLPGYTASKWALRGLTKNAALDLGPHGIRVNAVHPGVVRTPMTAGHKEDQTQVALHRAADDSEISALVVFLASPQSGYITGADLVIDGGETAGRALPPMSTTPTV</sequence>
<dbReference type="Gene3D" id="3.40.50.720">
    <property type="entry name" value="NAD(P)-binding Rossmann-like Domain"/>
    <property type="match status" value="1"/>
</dbReference>
<dbReference type="EMBL" id="AP022560">
    <property type="protein sequence ID" value="BBW99169.1"/>
    <property type="molecule type" value="Genomic_DNA"/>
</dbReference>
<evidence type="ECO:0000256" key="1">
    <source>
        <dbReference type="ARBA" id="ARBA00006484"/>
    </source>
</evidence>
<evidence type="ECO:0000313" key="4">
    <source>
        <dbReference type="Proteomes" id="UP000466681"/>
    </source>
</evidence>
<dbReference type="RefSeq" id="WP_083157632.1">
    <property type="nucleotide sequence ID" value="NZ_AP022560.1"/>
</dbReference>
<dbReference type="PRINTS" id="PR00080">
    <property type="entry name" value="SDRFAMILY"/>
</dbReference>
<dbReference type="SUPFAM" id="SSF51735">
    <property type="entry name" value="NAD(P)-binding Rossmann-fold domains"/>
    <property type="match status" value="1"/>
</dbReference>
<dbReference type="AlphaFoldDB" id="A0AAD1H5V5"/>
<dbReference type="InterPro" id="IPR002347">
    <property type="entry name" value="SDR_fam"/>
</dbReference>
<proteinExistence type="inferred from homology"/>
<evidence type="ECO:0000256" key="2">
    <source>
        <dbReference type="ARBA" id="ARBA00023002"/>
    </source>
</evidence>
<gene>
    <name evidence="3" type="primary">fabG3</name>
    <name evidence="3" type="ORF">MMOR_01060</name>
</gene>
<dbReference type="Proteomes" id="UP000466681">
    <property type="component" value="Chromosome"/>
</dbReference>
<dbReference type="PANTHER" id="PTHR24321:SF8">
    <property type="entry name" value="ESTRADIOL 17-BETA-DEHYDROGENASE 8-RELATED"/>
    <property type="match status" value="1"/>
</dbReference>
<dbReference type="InterPro" id="IPR020904">
    <property type="entry name" value="Sc_DH/Rdtase_CS"/>
</dbReference>
<dbReference type="KEGG" id="mmor:MMOR_01060"/>
<dbReference type="PROSITE" id="PS00061">
    <property type="entry name" value="ADH_SHORT"/>
    <property type="match status" value="1"/>
</dbReference>
<reference evidence="3 4" key="1">
    <citation type="journal article" date="2019" name="Emerg. Microbes Infect.">
        <title>Comprehensive subspecies identification of 175 nontuberculous mycobacteria species based on 7547 genomic profiles.</title>
        <authorList>
            <person name="Matsumoto Y."/>
            <person name="Kinjo T."/>
            <person name="Motooka D."/>
            <person name="Nabeya D."/>
            <person name="Jung N."/>
            <person name="Uechi K."/>
            <person name="Horii T."/>
            <person name="Iida T."/>
            <person name="Fujita J."/>
            <person name="Nakamura S."/>
        </authorList>
    </citation>
    <scope>NUCLEOTIDE SEQUENCE [LARGE SCALE GENOMIC DNA]</scope>
    <source>
        <strain evidence="3 4">JCM 6375</strain>
    </source>
</reference>
<dbReference type="FunFam" id="3.40.50.720:FF:000084">
    <property type="entry name" value="Short-chain dehydrogenase reductase"/>
    <property type="match status" value="1"/>
</dbReference>
<protein>
    <submittedName>
        <fullName evidence="3">3-alpha-(Or 20-beta)-hydroxysteroid dehydrogenase</fullName>
    </submittedName>
</protein>
<name>A0AAD1H5V5_9MYCO</name>
<dbReference type="PANTHER" id="PTHR24321">
    <property type="entry name" value="DEHYDROGENASES, SHORT CHAIN"/>
    <property type="match status" value="1"/>
</dbReference>
<evidence type="ECO:0000313" key="3">
    <source>
        <dbReference type="EMBL" id="BBW99169.1"/>
    </source>
</evidence>
<organism evidence="3 4">
    <name type="scientific">Mycolicibacterium moriokaense</name>
    <dbReference type="NCBI Taxonomy" id="39691"/>
    <lineage>
        <taxon>Bacteria</taxon>
        <taxon>Bacillati</taxon>
        <taxon>Actinomycetota</taxon>
        <taxon>Actinomycetes</taxon>
        <taxon>Mycobacteriales</taxon>
        <taxon>Mycobacteriaceae</taxon>
        <taxon>Mycolicibacterium</taxon>
    </lineage>
</organism>
<keyword evidence="2" id="KW-0560">Oxidoreductase</keyword>
<comment type="similarity">
    <text evidence="1">Belongs to the short-chain dehydrogenases/reductases (SDR) family.</text>
</comment>
<accession>A0AAD1H5V5</accession>
<keyword evidence="4" id="KW-1185">Reference proteome</keyword>
<dbReference type="GO" id="GO:0016491">
    <property type="term" value="F:oxidoreductase activity"/>
    <property type="evidence" value="ECO:0007669"/>
    <property type="project" value="UniProtKB-KW"/>
</dbReference>
<dbReference type="PRINTS" id="PR00081">
    <property type="entry name" value="GDHRDH"/>
</dbReference>